<evidence type="ECO:0000313" key="3">
    <source>
        <dbReference type="Proteomes" id="UP000765509"/>
    </source>
</evidence>
<feature type="domain" description="Reverse transcriptase Ty1/copia-type" evidence="1">
    <location>
        <begin position="56"/>
        <end position="139"/>
    </location>
</feature>
<dbReference type="EMBL" id="AVOT02122690">
    <property type="protein sequence ID" value="MBW0586024.1"/>
    <property type="molecule type" value="Genomic_DNA"/>
</dbReference>
<protein>
    <recommendedName>
        <fullName evidence="1">Reverse transcriptase Ty1/copia-type domain-containing protein</fullName>
    </recommendedName>
</protein>
<sequence>MTKGGYPKNNLPMTYFDLISSTEKNEWLGAIKEEIKSMYEGKVFDIVDLRYTLSIVPHERILSTKWVFVKKPENYKARLAARGFKPIHGRNYEETFAPTPTFNALRLLFSTALLKEWPIKIFNVKVAFLHSVIDKPVLLWCPQ</sequence>
<reference evidence="2" key="1">
    <citation type="submission" date="2021-03" db="EMBL/GenBank/DDBJ databases">
        <title>Draft genome sequence of rust myrtle Austropuccinia psidii MF-1, a brazilian biotype.</title>
        <authorList>
            <person name="Quecine M.C."/>
            <person name="Pachon D.M.R."/>
            <person name="Bonatelli M.L."/>
            <person name="Correr F.H."/>
            <person name="Franceschini L.M."/>
            <person name="Leite T.F."/>
            <person name="Margarido G.R.A."/>
            <person name="Almeida C.A."/>
            <person name="Ferrarezi J.A."/>
            <person name="Labate C.A."/>
        </authorList>
    </citation>
    <scope>NUCLEOTIDE SEQUENCE</scope>
    <source>
        <strain evidence="2">MF-1</strain>
    </source>
</reference>
<comment type="caution">
    <text evidence="2">The sequence shown here is derived from an EMBL/GenBank/DDBJ whole genome shotgun (WGS) entry which is preliminary data.</text>
</comment>
<dbReference type="Pfam" id="PF07727">
    <property type="entry name" value="RVT_2"/>
    <property type="match status" value="1"/>
</dbReference>
<organism evidence="2 3">
    <name type="scientific">Austropuccinia psidii MF-1</name>
    <dbReference type="NCBI Taxonomy" id="1389203"/>
    <lineage>
        <taxon>Eukaryota</taxon>
        <taxon>Fungi</taxon>
        <taxon>Dikarya</taxon>
        <taxon>Basidiomycota</taxon>
        <taxon>Pucciniomycotina</taxon>
        <taxon>Pucciniomycetes</taxon>
        <taxon>Pucciniales</taxon>
        <taxon>Sphaerophragmiaceae</taxon>
        <taxon>Austropuccinia</taxon>
    </lineage>
</organism>
<evidence type="ECO:0000313" key="2">
    <source>
        <dbReference type="EMBL" id="MBW0586024.1"/>
    </source>
</evidence>
<feature type="non-terminal residue" evidence="2">
    <location>
        <position position="143"/>
    </location>
</feature>
<dbReference type="OrthoDB" id="2981830at2759"/>
<proteinExistence type="predicted"/>
<accession>A0A9Q3Q5I6</accession>
<keyword evidence="3" id="KW-1185">Reference proteome</keyword>
<dbReference type="Proteomes" id="UP000765509">
    <property type="component" value="Unassembled WGS sequence"/>
</dbReference>
<evidence type="ECO:0000259" key="1">
    <source>
        <dbReference type="Pfam" id="PF07727"/>
    </source>
</evidence>
<name>A0A9Q3Q5I6_9BASI</name>
<gene>
    <name evidence="2" type="ORF">O181_125739</name>
</gene>
<dbReference type="AlphaFoldDB" id="A0A9Q3Q5I6"/>
<dbReference type="InterPro" id="IPR013103">
    <property type="entry name" value="RVT_2"/>
</dbReference>